<protein>
    <submittedName>
        <fullName evidence="8">Dihydroorotate dehydrogenase B (NAD(+)), catalytic subunit</fullName>
        <ecNumber evidence="8">1.3.1.14</ecNumber>
    </submittedName>
</protein>
<gene>
    <name evidence="8" type="primary">pyrD_2</name>
    <name evidence="8" type="ORF">Fuma_03188</name>
</gene>
<dbReference type="EMBL" id="CP017641">
    <property type="protein sequence ID" value="APZ93570.1"/>
    <property type="molecule type" value="Genomic_DNA"/>
</dbReference>
<dbReference type="Gene3D" id="3.20.20.70">
    <property type="entry name" value="Aldolase class I"/>
    <property type="match status" value="1"/>
</dbReference>
<dbReference type="RefSeq" id="WP_077025015.1">
    <property type="nucleotide sequence ID" value="NZ_CP017641.1"/>
</dbReference>
<evidence type="ECO:0000256" key="5">
    <source>
        <dbReference type="ARBA" id="ARBA00022975"/>
    </source>
</evidence>
<dbReference type="PIRSF" id="PIRSF000164">
    <property type="entry name" value="DHO_oxidase"/>
    <property type="match status" value="1"/>
</dbReference>
<evidence type="ECO:0000256" key="2">
    <source>
        <dbReference type="ARBA" id="ARBA00004725"/>
    </source>
</evidence>
<feature type="domain" description="Dihydroorotate dehydrogenase catalytic" evidence="7">
    <location>
        <begin position="42"/>
        <end position="347"/>
    </location>
</feature>
<accession>A0A1P8WHN5</accession>
<name>A0A1P8WHN5_9PLAN</name>
<dbReference type="STRING" id="1891926.Fuma_03188"/>
<dbReference type="OrthoDB" id="9794954at2"/>
<evidence type="ECO:0000313" key="9">
    <source>
        <dbReference type="Proteomes" id="UP000187735"/>
    </source>
</evidence>
<comment type="cofactor">
    <cofactor evidence="1">
        <name>FMN</name>
        <dbReference type="ChEBI" id="CHEBI:58210"/>
    </cofactor>
</comment>
<keyword evidence="9" id="KW-1185">Reference proteome</keyword>
<dbReference type="InterPro" id="IPR012135">
    <property type="entry name" value="Dihydroorotate_DH_1_2"/>
</dbReference>
<evidence type="ECO:0000256" key="1">
    <source>
        <dbReference type="ARBA" id="ARBA00001917"/>
    </source>
</evidence>
<sequence length="349" mass="37243">MTARYNISESWQWNLENAPALTATDTHDAVPGNWAWCGKPIPSPLGIPAGPLLNGRWVLHYANLGFDVLVYKTVRSAARECYDLPNLVPVATKQLTAPGELLPQSSDMLGSWAVSFGMPSQLPDVWRRDVEETRGRLASEKLLVVSVVGTQNETITDPDASLNQLADDFAQCAKWALESGADGVEANFSCPNVSTADGQLFQQPTAAAFVAQRIRTAIGDAKLVLKIGRVATEDDAAKLLKHVGPWIDGLAMTNSVAARVTGPHGQLLFEGQSRGICGDATRETSVQQTSMFRKLATEAGQTLDLIGVGGISTAEHVQQFLQAGANSVAIATAAMVQPEVGLKIRQALS</sequence>
<dbReference type="InterPro" id="IPR001295">
    <property type="entry name" value="Dihydroorotate_DH_CS"/>
</dbReference>
<keyword evidence="6 8" id="KW-0560">Oxidoreductase</keyword>
<dbReference type="PANTHER" id="PTHR48109">
    <property type="entry name" value="DIHYDROOROTATE DEHYDROGENASE (QUINONE), MITOCHONDRIAL-RELATED"/>
    <property type="match status" value="1"/>
</dbReference>
<dbReference type="GO" id="GO:0004589">
    <property type="term" value="F:dihydroorotate dehydrogenase (NAD+) activity"/>
    <property type="evidence" value="ECO:0007669"/>
    <property type="project" value="UniProtKB-EC"/>
</dbReference>
<organism evidence="8 9">
    <name type="scientific">Fuerstiella marisgermanici</name>
    <dbReference type="NCBI Taxonomy" id="1891926"/>
    <lineage>
        <taxon>Bacteria</taxon>
        <taxon>Pseudomonadati</taxon>
        <taxon>Planctomycetota</taxon>
        <taxon>Planctomycetia</taxon>
        <taxon>Planctomycetales</taxon>
        <taxon>Planctomycetaceae</taxon>
        <taxon>Fuerstiella</taxon>
    </lineage>
</organism>
<evidence type="ECO:0000313" key="8">
    <source>
        <dbReference type="EMBL" id="APZ93570.1"/>
    </source>
</evidence>
<dbReference type="KEGG" id="fmr:Fuma_03188"/>
<dbReference type="SUPFAM" id="SSF51395">
    <property type="entry name" value="FMN-linked oxidoreductases"/>
    <property type="match status" value="1"/>
</dbReference>
<dbReference type="InterPro" id="IPR013785">
    <property type="entry name" value="Aldolase_TIM"/>
</dbReference>
<dbReference type="InterPro" id="IPR005720">
    <property type="entry name" value="Dihydroorotate_DH_cat"/>
</dbReference>
<keyword evidence="4" id="KW-0288">FMN</keyword>
<dbReference type="PANTHER" id="PTHR48109:SF1">
    <property type="entry name" value="DIHYDROOROTATE DEHYDROGENASE (FUMARATE)"/>
    <property type="match status" value="1"/>
</dbReference>
<evidence type="ECO:0000259" key="7">
    <source>
        <dbReference type="Pfam" id="PF01180"/>
    </source>
</evidence>
<dbReference type="GO" id="GO:0006207">
    <property type="term" value="P:'de novo' pyrimidine nucleobase biosynthetic process"/>
    <property type="evidence" value="ECO:0007669"/>
    <property type="project" value="InterPro"/>
</dbReference>
<evidence type="ECO:0000256" key="4">
    <source>
        <dbReference type="ARBA" id="ARBA00022643"/>
    </source>
</evidence>
<evidence type="ECO:0000256" key="6">
    <source>
        <dbReference type="ARBA" id="ARBA00023002"/>
    </source>
</evidence>
<dbReference type="InterPro" id="IPR050074">
    <property type="entry name" value="DHO_dehydrogenase"/>
</dbReference>
<dbReference type="PROSITE" id="PS00912">
    <property type="entry name" value="DHODEHASE_2"/>
    <property type="match status" value="1"/>
</dbReference>
<keyword evidence="3" id="KW-0285">Flavoprotein</keyword>
<dbReference type="GO" id="GO:0005737">
    <property type="term" value="C:cytoplasm"/>
    <property type="evidence" value="ECO:0007669"/>
    <property type="project" value="InterPro"/>
</dbReference>
<proteinExistence type="predicted"/>
<dbReference type="AlphaFoldDB" id="A0A1P8WHN5"/>
<dbReference type="UniPathway" id="UPA00070"/>
<evidence type="ECO:0000256" key="3">
    <source>
        <dbReference type="ARBA" id="ARBA00022630"/>
    </source>
</evidence>
<comment type="pathway">
    <text evidence="2">Pyrimidine metabolism; UMP biosynthesis via de novo pathway.</text>
</comment>
<dbReference type="EC" id="1.3.1.14" evidence="8"/>
<dbReference type="GO" id="GO:0044205">
    <property type="term" value="P:'de novo' UMP biosynthetic process"/>
    <property type="evidence" value="ECO:0007669"/>
    <property type="project" value="UniProtKB-UniPathway"/>
</dbReference>
<dbReference type="Proteomes" id="UP000187735">
    <property type="component" value="Chromosome"/>
</dbReference>
<dbReference type="Pfam" id="PF01180">
    <property type="entry name" value="DHO_dh"/>
    <property type="match status" value="1"/>
</dbReference>
<reference evidence="8 9" key="1">
    <citation type="journal article" date="2016" name="Front. Microbiol.">
        <title>Fuerstia marisgermanicae gen. nov., sp. nov., an Unusual Member of the Phylum Planctomycetes from the German Wadden Sea.</title>
        <authorList>
            <person name="Kohn T."/>
            <person name="Heuer A."/>
            <person name="Jogler M."/>
            <person name="Vollmers J."/>
            <person name="Boedeker C."/>
            <person name="Bunk B."/>
            <person name="Rast P."/>
            <person name="Borchert D."/>
            <person name="Glockner I."/>
            <person name="Freese H.M."/>
            <person name="Klenk H.P."/>
            <person name="Overmann J."/>
            <person name="Kaster A.K."/>
            <person name="Rohde M."/>
            <person name="Wiegand S."/>
            <person name="Jogler C."/>
        </authorList>
    </citation>
    <scope>NUCLEOTIDE SEQUENCE [LARGE SCALE GENOMIC DNA]</scope>
    <source>
        <strain evidence="8 9">NH11</strain>
    </source>
</reference>
<keyword evidence="5" id="KW-0665">Pyrimidine biosynthesis</keyword>